<sequence length="197" mass="22314">MPGTAWPDGRQHHYYSHRPCSSHPAFIGRICQYVKFGKHNLNIVADAWSNSKGDSWFRARYVTRRYIILFVVVIAALSLALRAVWIKTSAGRALAVELETPEVPAQQSPQRLPPLYSQFHAYELELPQHKVERVPGESKLLLAAWSWTLVWLGIFVFDNYTWNPDGPDYSDWNGHTIPSRIPLTALLQGPIAGGHSL</sequence>
<evidence type="ECO:0000313" key="2">
    <source>
        <dbReference type="EMBL" id="OBZ68587.1"/>
    </source>
</evidence>
<keyword evidence="3" id="KW-1185">Reference proteome</keyword>
<keyword evidence="1" id="KW-0472">Membrane</keyword>
<evidence type="ECO:0000313" key="3">
    <source>
        <dbReference type="Proteomes" id="UP000092993"/>
    </source>
</evidence>
<protein>
    <submittedName>
        <fullName evidence="2">Uncharacterized protein</fullName>
    </submittedName>
</protein>
<dbReference type="EMBL" id="LUGG01000020">
    <property type="protein sequence ID" value="OBZ68587.1"/>
    <property type="molecule type" value="Genomic_DNA"/>
</dbReference>
<keyword evidence="1" id="KW-1133">Transmembrane helix</keyword>
<reference evidence="2 3" key="1">
    <citation type="submission" date="2016-03" db="EMBL/GenBank/DDBJ databases">
        <title>Whole genome sequencing of Grifola frondosa 9006-11.</title>
        <authorList>
            <person name="Min B."/>
            <person name="Park H."/>
            <person name="Kim J.-G."/>
            <person name="Cho H."/>
            <person name="Oh Y.-L."/>
            <person name="Kong W.-S."/>
            <person name="Choi I.-G."/>
        </authorList>
    </citation>
    <scope>NUCLEOTIDE SEQUENCE [LARGE SCALE GENOMIC DNA]</scope>
    <source>
        <strain evidence="2 3">9006-11</strain>
    </source>
</reference>
<proteinExistence type="predicted"/>
<keyword evidence="1" id="KW-0812">Transmembrane</keyword>
<comment type="caution">
    <text evidence="2">The sequence shown here is derived from an EMBL/GenBank/DDBJ whole genome shotgun (WGS) entry which is preliminary data.</text>
</comment>
<gene>
    <name evidence="2" type="ORF">A0H81_11554</name>
</gene>
<accession>A0A1C7LWV6</accession>
<evidence type="ECO:0000256" key="1">
    <source>
        <dbReference type="SAM" id="Phobius"/>
    </source>
</evidence>
<name>A0A1C7LWV6_GRIFR</name>
<dbReference type="OrthoDB" id="2559662at2759"/>
<dbReference type="Proteomes" id="UP000092993">
    <property type="component" value="Unassembled WGS sequence"/>
</dbReference>
<organism evidence="2 3">
    <name type="scientific">Grifola frondosa</name>
    <name type="common">Maitake</name>
    <name type="synonym">Polyporus frondosus</name>
    <dbReference type="NCBI Taxonomy" id="5627"/>
    <lineage>
        <taxon>Eukaryota</taxon>
        <taxon>Fungi</taxon>
        <taxon>Dikarya</taxon>
        <taxon>Basidiomycota</taxon>
        <taxon>Agaricomycotina</taxon>
        <taxon>Agaricomycetes</taxon>
        <taxon>Polyporales</taxon>
        <taxon>Grifolaceae</taxon>
        <taxon>Grifola</taxon>
    </lineage>
</organism>
<feature type="transmembrane region" description="Helical" evidence="1">
    <location>
        <begin position="66"/>
        <end position="85"/>
    </location>
</feature>
<dbReference type="AlphaFoldDB" id="A0A1C7LWV6"/>